<proteinExistence type="predicted"/>
<dbReference type="EMBL" id="BPQG01000006">
    <property type="protein sequence ID" value="GJD42600.1"/>
    <property type="molecule type" value="Genomic_DNA"/>
</dbReference>
<dbReference type="Pfam" id="PF13835">
    <property type="entry name" value="DUF4194"/>
    <property type="match status" value="1"/>
</dbReference>
<reference evidence="1 2" key="1">
    <citation type="journal article" date="2021" name="Front. Microbiol.">
        <title>Comprehensive Comparative Genomics and Phenotyping of Methylobacterium Species.</title>
        <authorList>
            <person name="Alessa O."/>
            <person name="Ogura Y."/>
            <person name="Fujitani Y."/>
            <person name="Takami H."/>
            <person name="Hayashi T."/>
            <person name="Sahin N."/>
            <person name="Tani A."/>
        </authorList>
    </citation>
    <scope>NUCLEOTIDE SEQUENCE [LARGE SCALE GENOMIC DNA]</scope>
    <source>
        <strain evidence="1 2">DSM 23679</strain>
    </source>
</reference>
<comment type="caution">
    <text evidence="1">The sequence shown here is derived from an EMBL/GenBank/DDBJ whole genome shotgun (WGS) entry which is preliminary data.</text>
</comment>
<accession>A0ABQ4QBJ3</accession>
<dbReference type="InterPro" id="IPR025449">
    <property type="entry name" value="JetB"/>
</dbReference>
<sequence length="218" mass="24275">MRATDPQGIGMLEPFRAIIDGEETPPPGARAPDVEELTRALAVLLKGQVIYSNTPGIGRSYELARHYAPFFTDYFACLGYALTVSHRDQMVSLTLAPDGPRHDIVAERLRKDETLVLLALRLIYEEGLRDHRVSTDGLVEATTDDVTERIRTAARNDPPEETRLIEILRLVARRGGLRLGERDRAERVTPVSVLPGILVLASDAWLDRLRAWLEAGEA</sequence>
<evidence type="ECO:0008006" key="3">
    <source>
        <dbReference type="Google" id="ProtNLM"/>
    </source>
</evidence>
<name>A0ABQ4QBJ3_9HYPH</name>
<keyword evidence="2" id="KW-1185">Reference proteome</keyword>
<evidence type="ECO:0000313" key="2">
    <source>
        <dbReference type="Proteomes" id="UP001055117"/>
    </source>
</evidence>
<protein>
    <recommendedName>
        <fullName evidence="3">DUF4194 domain-containing protein</fullName>
    </recommendedName>
</protein>
<organism evidence="1 2">
    <name type="scientific">Methylobacterium cerastii</name>
    <dbReference type="NCBI Taxonomy" id="932741"/>
    <lineage>
        <taxon>Bacteria</taxon>
        <taxon>Pseudomonadati</taxon>
        <taxon>Pseudomonadota</taxon>
        <taxon>Alphaproteobacteria</taxon>
        <taxon>Hyphomicrobiales</taxon>
        <taxon>Methylobacteriaceae</taxon>
        <taxon>Methylobacterium</taxon>
    </lineage>
</organism>
<gene>
    <name evidence="1" type="ORF">AFCDBAGC_0438</name>
</gene>
<evidence type="ECO:0000313" key="1">
    <source>
        <dbReference type="EMBL" id="GJD42600.1"/>
    </source>
</evidence>
<dbReference type="Proteomes" id="UP001055117">
    <property type="component" value="Unassembled WGS sequence"/>
</dbReference>